<proteinExistence type="predicted"/>
<feature type="compositionally biased region" description="Acidic residues" evidence="1">
    <location>
        <begin position="86"/>
        <end position="104"/>
    </location>
</feature>
<evidence type="ECO:0008006" key="4">
    <source>
        <dbReference type="Google" id="ProtNLM"/>
    </source>
</evidence>
<evidence type="ECO:0000313" key="3">
    <source>
        <dbReference type="Proteomes" id="UP000663856"/>
    </source>
</evidence>
<gene>
    <name evidence="2" type="ORF">WKI299_LOCUS31742</name>
</gene>
<dbReference type="AlphaFoldDB" id="A0A816YDQ2"/>
<sequence length="657" mass="76223">MYCSKSINERTRECIRKRRLNRRENESSQARQDDQNEQCSMDISKIIDQATIDILDDSTNALADYVDSVSRRSESSSEFELNVGDDTNDDFDNETDDDDDDDNINEYIHLHDHSNQTKLFSSCPLSIREACLAIMKLARRLNLDKSGIKILLNDIRRLFPSDLKLPRSVQGFDYSKKVIYYCCECLSRLTNPEQKTCVDGCSLNNVRRPFRNVIEVAINNIKDEVYATAKRHINLINEYSQCSNVFLPYNVLNGSIYERLKKNQKQLTLALHTDGAPVTKMGGKSLWPVQATILEMPPPIRDHVSAVMVFGAWLGGSHPNRELLWNSIVDQIKYLYENGIILKLNDNTKIKFNIRVQFITFDLPALAHNCNITQFNGYDACPFCKAHGYAIGTQLFYAHSPTPSIKKTDGDYLRLSTTDLPKLGSHGIKGPTPLTNIMLFPYQIAVDYMHLVCSGHFKTLIIYWNQLLLPDVFEQASNFLLSITLPHSFGYQFVSIIQFANWKTKMFRESYIGNAIKWCQGKKYMLEQFITWYKIDHRLYPDSTLNMAYLTENQRFDDKYLNKRLITSLDEKFIKCCNKKNIQLDTRKQIKQYGRYFRGLKTFHSLSYERGGNAISYWVSVKDNECSQNHGFCFGEVVYYFQLDNEYYVFLKHYKCL</sequence>
<organism evidence="2 3">
    <name type="scientific">Rotaria magnacalcarata</name>
    <dbReference type="NCBI Taxonomy" id="392030"/>
    <lineage>
        <taxon>Eukaryota</taxon>
        <taxon>Metazoa</taxon>
        <taxon>Spiralia</taxon>
        <taxon>Gnathifera</taxon>
        <taxon>Rotifera</taxon>
        <taxon>Eurotatoria</taxon>
        <taxon>Bdelloidea</taxon>
        <taxon>Philodinida</taxon>
        <taxon>Philodinidae</taxon>
        <taxon>Rotaria</taxon>
    </lineage>
</organism>
<reference evidence="2" key="1">
    <citation type="submission" date="2021-02" db="EMBL/GenBank/DDBJ databases">
        <authorList>
            <person name="Nowell W R."/>
        </authorList>
    </citation>
    <scope>NUCLEOTIDE SEQUENCE</scope>
</reference>
<dbReference type="EMBL" id="CAJNRF010014523">
    <property type="protein sequence ID" value="CAF2157801.1"/>
    <property type="molecule type" value="Genomic_DNA"/>
</dbReference>
<feature type="non-terminal residue" evidence="2">
    <location>
        <position position="1"/>
    </location>
</feature>
<accession>A0A816YDQ2</accession>
<evidence type="ECO:0000313" key="2">
    <source>
        <dbReference type="EMBL" id="CAF2157801.1"/>
    </source>
</evidence>
<name>A0A816YDQ2_9BILA</name>
<feature type="region of interest" description="Disordered" evidence="1">
    <location>
        <begin position="76"/>
        <end position="104"/>
    </location>
</feature>
<dbReference type="Proteomes" id="UP000663856">
    <property type="component" value="Unassembled WGS sequence"/>
</dbReference>
<comment type="caution">
    <text evidence="2">The sequence shown here is derived from an EMBL/GenBank/DDBJ whole genome shotgun (WGS) entry which is preliminary data.</text>
</comment>
<evidence type="ECO:0000256" key="1">
    <source>
        <dbReference type="SAM" id="MobiDB-lite"/>
    </source>
</evidence>
<protein>
    <recommendedName>
        <fullName evidence="4">Transposase</fullName>
    </recommendedName>
</protein>